<dbReference type="AlphaFoldDB" id="A0AAI9TLR9"/>
<proteinExistence type="predicted"/>
<name>A0AAI9TLR9_PENTH</name>
<reference evidence="1" key="1">
    <citation type="submission" date="2015-06" db="EMBL/GenBank/DDBJ databases">
        <authorList>
            <person name="Nguyen H."/>
        </authorList>
    </citation>
    <scope>NUCLEOTIDE SEQUENCE</scope>
    <source>
        <strain evidence="1">DAOM 180753</strain>
    </source>
</reference>
<accession>A0AAI9TLR9</accession>
<sequence length="142" mass="16474">MGSYAGFDIVPRLTKGLVDKHNWERLLKTITERYQNDDQVEVEPNNIAFKSDPDLLLPLECHKFLRFGATIPNEDTSGLRNYIDTVSRVASCWFGSRVRDWDEGEGVSGYYALDDAKRSIRSYEQVYYVEKIIIHSRSLTYE</sequence>
<evidence type="ECO:0000313" key="2">
    <source>
        <dbReference type="Proteomes" id="UP001227192"/>
    </source>
</evidence>
<keyword evidence="2" id="KW-1185">Reference proteome</keyword>
<dbReference type="Proteomes" id="UP001227192">
    <property type="component" value="Unassembled WGS sequence"/>
</dbReference>
<evidence type="ECO:0000313" key="1">
    <source>
        <dbReference type="EMBL" id="KAJ9489647.1"/>
    </source>
</evidence>
<dbReference type="EMBL" id="LACB01000078">
    <property type="protein sequence ID" value="KAJ9489647.1"/>
    <property type="molecule type" value="Genomic_DNA"/>
</dbReference>
<gene>
    <name evidence="1" type="ORF">VN97_g3614</name>
</gene>
<reference evidence="1" key="2">
    <citation type="journal article" date="2016" name="Fungal Biol.">
        <title>Ochratoxin A production by Penicillium thymicola.</title>
        <authorList>
            <person name="Nguyen H.D.T."/>
            <person name="McMullin D.R."/>
            <person name="Ponomareva E."/>
            <person name="Riley R."/>
            <person name="Pomraning K.R."/>
            <person name="Baker S.E."/>
            <person name="Seifert K.A."/>
        </authorList>
    </citation>
    <scope>NUCLEOTIDE SEQUENCE</scope>
    <source>
        <strain evidence="1">DAOM 180753</strain>
    </source>
</reference>
<protein>
    <submittedName>
        <fullName evidence="1">Uncharacterized protein</fullName>
    </submittedName>
</protein>
<organism evidence="1 2">
    <name type="scientific">Penicillium thymicola</name>
    <dbReference type="NCBI Taxonomy" id="293382"/>
    <lineage>
        <taxon>Eukaryota</taxon>
        <taxon>Fungi</taxon>
        <taxon>Dikarya</taxon>
        <taxon>Ascomycota</taxon>
        <taxon>Pezizomycotina</taxon>
        <taxon>Eurotiomycetes</taxon>
        <taxon>Eurotiomycetidae</taxon>
        <taxon>Eurotiales</taxon>
        <taxon>Aspergillaceae</taxon>
        <taxon>Penicillium</taxon>
    </lineage>
</organism>
<comment type="caution">
    <text evidence="1">The sequence shown here is derived from an EMBL/GenBank/DDBJ whole genome shotgun (WGS) entry which is preliminary data.</text>
</comment>